<evidence type="ECO:0000259" key="1">
    <source>
        <dbReference type="Pfam" id="PF18563"/>
    </source>
</evidence>
<gene>
    <name evidence="2" type="ORF">DZF98_16130</name>
</gene>
<protein>
    <recommendedName>
        <fullName evidence="1">TubC N-terminal docking domain-containing protein</fullName>
    </recommendedName>
</protein>
<accession>A0ABX9N1E4</accession>
<dbReference type="SUPFAM" id="SSF52777">
    <property type="entry name" value="CoA-dependent acyltransferases"/>
    <property type="match status" value="1"/>
</dbReference>
<proteinExistence type="predicted"/>
<keyword evidence="3" id="KW-1185">Reference proteome</keyword>
<dbReference type="InterPro" id="IPR023213">
    <property type="entry name" value="CAT-like_dom_sf"/>
</dbReference>
<reference evidence="2 3" key="1">
    <citation type="submission" date="2018-08" db="EMBL/GenBank/DDBJ databases">
        <title>Genome Sequence of Clavibacter michiganensis Subspecies type strains, and the Atypical Peach-Colored Strains Isolated from Tomato.</title>
        <authorList>
            <person name="Osdaghi E."/>
            <person name="Portier P."/>
            <person name="Briand M."/>
            <person name="Jacques M.-A."/>
        </authorList>
    </citation>
    <scope>NUCLEOTIDE SEQUENCE [LARGE SCALE GENOMIC DNA]</scope>
    <source>
        <strain evidence="2 3">CFBP 8216</strain>
    </source>
</reference>
<dbReference type="Gene3D" id="1.10.10.1830">
    <property type="entry name" value="Non-ribosomal peptide synthase, adenylation domain"/>
    <property type="match status" value="1"/>
</dbReference>
<organism evidence="2 3">
    <name type="scientific">Clavibacter californiensis</name>
    <dbReference type="NCBI Taxonomy" id="1401995"/>
    <lineage>
        <taxon>Bacteria</taxon>
        <taxon>Bacillati</taxon>
        <taxon>Actinomycetota</taxon>
        <taxon>Actinomycetes</taxon>
        <taxon>Micrococcales</taxon>
        <taxon>Microbacteriaceae</taxon>
        <taxon>Clavibacter</taxon>
    </lineage>
</organism>
<evidence type="ECO:0000313" key="2">
    <source>
        <dbReference type="EMBL" id="RII87072.1"/>
    </source>
</evidence>
<dbReference type="InterPro" id="IPR044894">
    <property type="entry name" value="TubC_N_sf"/>
</dbReference>
<comment type="caution">
    <text evidence="2">The sequence shown here is derived from an EMBL/GenBank/DDBJ whole genome shotgun (WGS) entry which is preliminary data.</text>
</comment>
<dbReference type="Pfam" id="PF18563">
    <property type="entry name" value="TubC_N"/>
    <property type="match status" value="1"/>
</dbReference>
<dbReference type="InterPro" id="IPR041464">
    <property type="entry name" value="TubC_N"/>
</dbReference>
<name>A0ABX9N1E4_9MICO</name>
<feature type="non-terminal residue" evidence="2">
    <location>
        <position position="174"/>
    </location>
</feature>
<dbReference type="Gene3D" id="3.30.559.10">
    <property type="entry name" value="Chloramphenicol acetyltransferase-like domain"/>
    <property type="match status" value="1"/>
</dbReference>
<evidence type="ECO:0000313" key="3">
    <source>
        <dbReference type="Proteomes" id="UP000265355"/>
    </source>
</evidence>
<dbReference type="Proteomes" id="UP000265355">
    <property type="component" value="Unassembled WGS sequence"/>
</dbReference>
<sequence>MNAEQLIDDLTSRGVRLWAEDGRIRFRGPRGVIDDDRRELIRRHRDDVLTILERQDATGPGAPRAAADPAAAHLPFPLTPVQTAYLLGRTDAYPYGGVACSADLDLSWPASTDPARIVDAWIRLVEHHGMLRAEVHPDGSQRVLADPGPVVVPVDDLRGLGPASIGHRLDAVRA</sequence>
<feature type="domain" description="TubC N-terminal docking" evidence="1">
    <location>
        <begin position="4"/>
        <end position="52"/>
    </location>
</feature>
<dbReference type="EMBL" id="QWEE01000558">
    <property type="protein sequence ID" value="RII87072.1"/>
    <property type="molecule type" value="Genomic_DNA"/>
</dbReference>